<keyword evidence="5" id="KW-0547">Nucleotide-binding</keyword>
<comment type="caution">
    <text evidence="5">Lacks conserved residue(s) required for the propagation of feature annotation.</text>
</comment>
<protein>
    <recommendedName>
        <fullName evidence="5">NAD(P)H dehydrogenase (quinone)</fullName>
        <ecNumber evidence="5">1.6.5.2</ecNumber>
    </recommendedName>
    <alternativeName>
        <fullName evidence="5">NAD(P)H:quinone oxidoreductase</fullName>
        <shortName evidence="5">NQO</shortName>
    </alternativeName>
</protein>
<feature type="binding site" evidence="5">
    <location>
        <begin position="10"/>
        <end position="15"/>
    </location>
    <ligand>
        <name>FMN</name>
        <dbReference type="ChEBI" id="CHEBI:58210"/>
    </ligand>
</feature>
<name>A0A2K1P3D8_9BACT</name>
<feature type="domain" description="Flavodoxin-like" evidence="6">
    <location>
        <begin position="4"/>
        <end position="196"/>
    </location>
</feature>
<sequence>MAKVNIIFYSMYGHTYQMAKAEAEGAKEVKGTDVKIYRVPETVPEDILIQSGAKKAQEQFLHIPIATLDSLVEADAIIFGTPTRFGMMAAQMRQFLDTTGPLWAKGSLVGKIGSVFTSTSTQHGGQESTILNFHTTLLHHGMIIVGIPFTEPGLSDASNIHGGSPYGASAIIIQGDENRPNEIELNIAKSQGRRVAEIAKKLFD</sequence>
<gene>
    <name evidence="7" type="ORF">X929_03480</name>
</gene>
<dbReference type="GO" id="GO:0050136">
    <property type="term" value="F:NADH dehydrogenase (quinone) (non-electrogenic) activity"/>
    <property type="evidence" value="ECO:0007669"/>
    <property type="project" value="RHEA"/>
</dbReference>
<dbReference type="NCBIfam" id="NF002999">
    <property type="entry name" value="PRK03767.1"/>
    <property type="match status" value="1"/>
</dbReference>
<organism evidence="7 8">
    <name type="scientific">Petrotoga olearia DSM 13574</name>
    <dbReference type="NCBI Taxonomy" id="1122955"/>
    <lineage>
        <taxon>Bacteria</taxon>
        <taxon>Thermotogati</taxon>
        <taxon>Thermotogota</taxon>
        <taxon>Thermotogae</taxon>
        <taxon>Petrotogales</taxon>
        <taxon>Petrotogaceae</taxon>
        <taxon>Petrotoga</taxon>
    </lineage>
</organism>
<comment type="similarity">
    <text evidence="1 5">Belongs to the WrbA family.</text>
</comment>
<dbReference type="GO" id="GO:0016020">
    <property type="term" value="C:membrane"/>
    <property type="evidence" value="ECO:0007669"/>
    <property type="project" value="TreeGrafter"/>
</dbReference>
<dbReference type="HAMAP" id="MF_01017">
    <property type="entry name" value="NQOR"/>
    <property type="match status" value="1"/>
</dbReference>
<dbReference type="OrthoDB" id="9801479at2"/>
<evidence type="ECO:0000256" key="4">
    <source>
        <dbReference type="ARBA" id="ARBA00023002"/>
    </source>
</evidence>
<evidence type="ECO:0000259" key="6">
    <source>
        <dbReference type="PROSITE" id="PS50902"/>
    </source>
</evidence>
<comment type="catalytic activity">
    <reaction evidence="5">
        <text>a quinone + NADH + H(+) = a quinol + NAD(+)</text>
        <dbReference type="Rhea" id="RHEA:46160"/>
        <dbReference type="ChEBI" id="CHEBI:15378"/>
        <dbReference type="ChEBI" id="CHEBI:24646"/>
        <dbReference type="ChEBI" id="CHEBI:57540"/>
        <dbReference type="ChEBI" id="CHEBI:57945"/>
        <dbReference type="ChEBI" id="CHEBI:132124"/>
        <dbReference type="EC" id="1.6.5.2"/>
    </reaction>
</comment>
<proteinExistence type="inferred from homology"/>
<evidence type="ECO:0000256" key="3">
    <source>
        <dbReference type="ARBA" id="ARBA00022643"/>
    </source>
</evidence>
<feature type="binding site" evidence="5">
    <location>
        <position position="12"/>
    </location>
    <ligand>
        <name>NAD(+)</name>
        <dbReference type="ChEBI" id="CHEBI:57540"/>
    </ligand>
</feature>
<comment type="cofactor">
    <cofactor evidence="5">
        <name>FMN</name>
        <dbReference type="ChEBI" id="CHEBI:58210"/>
    </cofactor>
    <text evidence="5">Binds 1 FMN per monomer.</text>
</comment>
<dbReference type="GO" id="GO:0050661">
    <property type="term" value="F:NADP binding"/>
    <property type="evidence" value="ECO:0007669"/>
    <property type="project" value="UniProtKB-UniRule"/>
</dbReference>
<reference evidence="7 8" key="1">
    <citation type="submission" date="2013-12" db="EMBL/GenBank/DDBJ databases">
        <title>Comparative genomics of Petrotoga isolates.</title>
        <authorList>
            <person name="Nesbo C.L."/>
            <person name="Charchuk R."/>
            <person name="Chow K."/>
        </authorList>
    </citation>
    <scope>NUCLEOTIDE SEQUENCE [LARGE SCALE GENOMIC DNA]</scope>
    <source>
        <strain evidence="7 8">DSM 13574</strain>
    </source>
</reference>
<evidence type="ECO:0000256" key="5">
    <source>
        <dbReference type="HAMAP-Rule" id="MF_01017"/>
    </source>
</evidence>
<feature type="binding site" evidence="5">
    <location>
        <position position="139"/>
    </location>
    <ligand>
        <name>FMN</name>
        <dbReference type="ChEBI" id="CHEBI:58210"/>
    </ligand>
</feature>
<evidence type="ECO:0000256" key="1">
    <source>
        <dbReference type="ARBA" id="ARBA00006961"/>
    </source>
</evidence>
<dbReference type="InterPro" id="IPR010089">
    <property type="entry name" value="Flavoprotein_WrbA-like"/>
</dbReference>
<dbReference type="InterPro" id="IPR008254">
    <property type="entry name" value="Flavodoxin/NO_synth"/>
</dbReference>
<keyword evidence="5" id="KW-0521">NADP</keyword>
<dbReference type="Pfam" id="PF03358">
    <property type="entry name" value="FMN_red"/>
    <property type="match status" value="1"/>
</dbReference>
<dbReference type="InterPro" id="IPR037513">
    <property type="entry name" value="NQO"/>
</dbReference>
<keyword evidence="2 5" id="KW-0285">Flavoprotein</keyword>
<comment type="caution">
    <text evidence="7">The sequence shown here is derived from an EMBL/GenBank/DDBJ whole genome shotgun (WGS) entry which is preliminary data.</text>
</comment>
<dbReference type="EMBL" id="AZRL01000006">
    <property type="protein sequence ID" value="PNR97276.1"/>
    <property type="molecule type" value="Genomic_DNA"/>
</dbReference>
<dbReference type="InterPro" id="IPR029039">
    <property type="entry name" value="Flavoprotein-like_sf"/>
</dbReference>
<evidence type="ECO:0000256" key="2">
    <source>
        <dbReference type="ARBA" id="ARBA00022630"/>
    </source>
</evidence>
<dbReference type="NCBIfam" id="TIGR01755">
    <property type="entry name" value="flav_wrbA"/>
    <property type="match status" value="1"/>
</dbReference>
<feature type="binding site" evidence="5">
    <location>
        <begin position="83"/>
        <end position="85"/>
    </location>
    <ligand>
        <name>FMN</name>
        <dbReference type="ChEBI" id="CHEBI:58210"/>
    </ligand>
</feature>
<dbReference type="GO" id="GO:0050660">
    <property type="term" value="F:flavin adenine dinucleotide binding"/>
    <property type="evidence" value="ECO:0007669"/>
    <property type="project" value="UniProtKB-UniRule"/>
</dbReference>
<dbReference type="FunFam" id="3.40.50.360:FF:000001">
    <property type="entry name" value="NAD(P)H dehydrogenase (Quinone) FQR1-like"/>
    <property type="match status" value="1"/>
</dbReference>
<accession>A0A2K1P3D8</accession>
<dbReference type="Gene3D" id="3.40.50.360">
    <property type="match status" value="1"/>
</dbReference>
<dbReference type="InterPro" id="IPR005025">
    <property type="entry name" value="FMN_Rdtase-like_dom"/>
</dbReference>
<keyword evidence="5" id="KW-0520">NAD</keyword>
<evidence type="ECO:0000313" key="7">
    <source>
        <dbReference type="EMBL" id="PNR97276.1"/>
    </source>
</evidence>
<comment type="catalytic activity">
    <reaction evidence="5">
        <text>a quinone + NADPH + H(+) = a quinol + NADP(+)</text>
        <dbReference type="Rhea" id="RHEA:46164"/>
        <dbReference type="ChEBI" id="CHEBI:15378"/>
        <dbReference type="ChEBI" id="CHEBI:24646"/>
        <dbReference type="ChEBI" id="CHEBI:57783"/>
        <dbReference type="ChEBI" id="CHEBI:58349"/>
        <dbReference type="ChEBI" id="CHEBI:132124"/>
        <dbReference type="EC" id="1.6.5.2"/>
    </reaction>
</comment>
<dbReference type="GO" id="GO:0008753">
    <property type="term" value="F:NADPH dehydrogenase (quinone) activity"/>
    <property type="evidence" value="ECO:0007669"/>
    <property type="project" value="RHEA"/>
</dbReference>
<dbReference type="GO" id="GO:0010181">
    <property type="term" value="F:FMN binding"/>
    <property type="evidence" value="ECO:0007669"/>
    <property type="project" value="InterPro"/>
</dbReference>
<dbReference type="EC" id="1.6.5.2" evidence="5"/>
<dbReference type="PROSITE" id="PS50902">
    <property type="entry name" value="FLAVODOXIN_LIKE"/>
    <property type="match status" value="1"/>
</dbReference>
<feature type="binding site" evidence="5">
    <location>
        <position position="103"/>
    </location>
    <ligand>
        <name>substrate</name>
    </ligand>
</feature>
<evidence type="ECO:0000313" key="8">
    <source>
        <dbReference type="Proteomes" id="UP000236434"/>
    </source>
</evidence>
<dbReference type="SUPFAM" id="SSF52218">
    <property type="entry name" value="Flavoproteins"/>
    <property type="match status" value="1"/>
</dbReference>
<keyword evidence="3 5" id="KW-0288">FMN</keyword>
<dbReference type="GO" id="GO:0051287">
    <property type="term" value="F:NAD binding"/>
    <property type="evidence" value="ECO:0007669"/>
    <property type="project" value="UniProtKB-UniRule"/>
</dbReference>
<keyword evidence="4 5" id="KW-0560">Oxidoreductase</keyword>
<dbReference type="PANTHER" id="PTHR30546">
    <property type="entry name" value="FLAVODOXIN-RELATED PROTEIN WRBA-RELATED"/>
    <property type="match status" value="1"/>
</dbReference>
<dbReference type="AlphaFoldDB" id="A0A2K1P3D8"/>
<dbReference type="PANTHER" id="PTHR30546:SF23">
    <property type="entry name" value="FLAVOPROTEIN-LIKE PROTEIN YCP4-RELATED"/>
    <property type="match status" value="1"/>
</dbReference>
<dbReference type="RefSeq" id="WP_103066645.1">
    <property type="nucleotide sequence ID" value="NZ_AZRL01000006.1"/>
</dbReference>
<dbReference type="Proteomes" id="UP000236434">
    <property type="component" value="Unassembled WGS sequence"/>
</dbReference>